<comment type="caution">
    <text evidence="1">The sequence shown here is derived from an EMBL/GenBank/DDBJ whole genome shotgun (WGS) entry which is preliminary data.</text>
</comment>
<protein>
    <submittedName>
        <fullName evidence="1">Uncharacterized protein</fullName>
    </submittedName>
</protein>
<accession>Q0YSW0</accession>
<gene>
    <name evidence="1" type="ORF">CferDRAFT_1439</name>
</gene>
<proteinExistence type="predicted"/>
<organism evidence="1 2">
    <name type="scientific">Chlorobium ferrooxidans DSM 13031</name>
    <dbReference type="NCBI Taxonomy" id="377431"/>
    <lineage>
        <taxon>Bacteria</taxon>
        <taxon>Pseudomonadati</taxon>
        <taxon>Chlorobiota</taxon>
        <taxon>Chlorobiia</taxon>
        <taxon>Chlorobiales</taxon>
        <taxon>Chlorobiaceae</taxon>
        <taxon>Chlorobium/Pelodictyon group</taxon>
        <taxon>Chlorobium</taxon>
    </lineage>
</organism>
<dbReference type="EMBL" id="AASE01000004">
    <property type="protein sequence ID" value="EAT59512.1"/>
    <property type="molecule type" value="Genomic_DNA"/>
</dbReference>
<evidence type="ECO:0000313" key="2">
    <source>
        <dbReference type="Proteomes" id="UP000004162"/>
    </source>
</evidence>
<evidence type="ECO:0000313" key="1">
    <source>
        <dbReference type="EMBL" id="EAT59512.1"/>
    </source>
</evidence>
<reference evidence="1 2" key="1">
    <citation type="submission" date="2006-07" db="EMBL/GenBank/DDBJ databases">
        <title>Annotation of the draft genome assembly of Chlorobium ferroxidans DSM 13031.</title>
        <authorList>
            <consortium name="US DOE Joint Genome Institute (JGI-ORNL)"/>
            <person name="Larimer F."/>
            <person name="Land M."/>
            <person name="Hauser L."/>
        </authorList>
    </citation>
    <scope>NUCLEOTIDE SEQUENCE [LARGE SCALE GENOMIC DNA]</scope>
    <source>
        <strain evidence="1 2">DSM 13031</strain>
    </source>
</reference>
<dbReference type="AlphaFoldDB" id="Q0YSW0"/>
<sequence length="86" mass="9326">MVTKQYGTGITMYAERLILETDLSGNLKKMPKLPPNKQVEAIFLVISESTSSVPVRRTPHPDIAGKVVIKGDIISSAPSSSWALSE</sequence>
<name>Q0YSW0_9CHLB</name>
<reference evidence="1 2" key="2">
    <citation type="submission" date="2006-07" db="EMBL/GenBank/DDBJ databases">
        <title>Sequencing of the draft genome and assembly of Chlorobium ferroxidans DSM 13031.</title>
        <authorList>
            <consortium name="US DOE Joint Genome Institute (JGI-PGF)"/>
            <person name="Copeland A."/>
            <person name="Lucas S."/>
            <person name="Lapidus A."/>
            <person name="Barry K."/>
            <person name="Glavina del Rio T."/>
            <person name="Dalin E."/>
            <person name="Tice H."/>
            <person name="Bruce D."/>
            <person name="Pitluck S."/>
            <person name="Richardson P."/>
        </authorList>
    </citation>
    <scope>NUCLEOTIDE SEQUENCE [LARGE SCALE GENOMIC DNA]</scope>
    <source>
        <strain evidence="1 2">DSM 13031</strain>
    </source>
</reference>
<keyword evidence="2" id="KW-1185">Reference proteome</keyword>
<dbReference type="Proteomes" id="UP000004162">
    <property type="component" value="Unassembled WGS sequence"/>
</dbReference>